<dbReference type="AlphaFoldDB" id="A0A1I8PNC2"/>
<reference evidence="10" key="2">
    <citation type="submission" date="2020-05" db="UniProtKB">
        <authorList>
            <consortium name="EnsemblMetazoa"/>
        </authorList>
    </citation>
    <scope>IDENTIFICATION</scope>
    <source>
        <strain evidence="10">USDA</strain>
    </source>
</reference>
<dbReference type="SUPFAM" id="SSF55550">
    <property type="entry name" value="SH2 domain"/>
    <property type="match status" value="1"/>
</dbReference>
<evidence type="ECO:0000313" key="10">
    <source>
        <dbReference type="EnsemblMetazoa" id="SCAU009634-PA"/>
    </source>
</evidence>
<dbReference type="SUPFAM" id="SSF158235">
    <property type="entry name" value="SOCS box-like"/>
    <property type="match status" value="1"/>
</dbReference>
<organism evidence="10 11">
    <name type="scientific">Stomoxys calcitrans</name>
    <name type="common">Stable fly</name>
    <name type="synonym">Conops calcitrans</name>
    <dbReference type="NCBI Taxonomy" id="35570"/>
    <lineage>
        <taxon>Eukaryota</taxon>
        <taxon>Metazoa</taxon>
        <taxon>Ecdysozoa</taxon>
        <taxon>Arthropoda</taxon>
        <taxon>Hexapoda</taxon>
        <taxon>Insecta</taxon>
        <taxon>Pterygota</taxon>
        <taxon>Neoptera</taxon>
        <taxon>Endopterygota</taxon>
        <taxon>Diptera</taxon>
        <taxon>Brachycera</taxon>
        <taxon>Muscomorpha</taxon>
        <taxon>Muscoidea</taxon>
        <taxon>Muscidae</taxon>
        <taxon>Stomoxys</taxon>
    </lineage>
</organism>
<dbReference type="InterPro" id="IPR036036">
    <property type="entry name" value="SOCS_box-like_dom_sf"/>
</dbReference>
<feature type="region of interest" description="Disordered" evidence="7">
    <location>
        <begin position="239"/>
        <end position="273"/>
    </location>
</feature>
<feature type="compositionally biased region" description="Low complexity" evidence="7">
    <location>
        <begin position="386"/>
        <end position="396"/>
    </location>
</feature>
<dbReference type="VEuPathDB" id="VectorBase:SCAU009634"/>
<dbReference type="SMART" id="SM00253">
    <property type="entry name" value="SOCS"/>
    <property type="match status" value="1"/>
</dbReference>
<protein>
    <recommendedName>
        <fullName evidence="12">Suppressor of cytokine signaling 5</fullName>
    </recommendedName>
</protein>
<sequence>MGHRFSKAAANNIAPTAGQQLMKDQELSNQTTTIQTNTLRQQQQQPFTFTPSTQRIPIPVCNNNNNNTNTFVGPTINLQIQESPSGLQATAIGSGVTTATCLQNTSTTPNVAATTAATGILSSQSTTSLDCSSNSLTSVNNLSCGRQIIIKIQLAKMENGNEITTSSSSTNTARQDISLEALTADCNLNSTEFMTATSVSGSSGGAAQFLNLTLNSNSGVTTPTTLTNRTAGSSALTMTVPTTNNNYLNPSSSSSSSSSSNSSTHFTSSTDAQRERLGRLNTLNEELVEQNIVDIVEYCEVLQDQQQQQQQSMLLNSSNSGNQVLSLNEEPEIEANVCCRRKSKSLAANGGAASSTSKRRCRKCSCRDAFRRILDPSLSRSSNKAQKQQQQQQQQQLERERKERHSVPSLPSNRILNPSQMQRNSMHSTTHAMATQQQQPLTAATFVVPTQQQQASMSATTTAAAGSNAVWNAATATNGNDVILPLATPPQFVVVQCAIVNPTPATNVSSIQHSSCNGLANLAPTTMTPNSSFLSLSHNSNNSPMSPASLTNEAVNAGFQVPRSSLVSSTHSPSLAAASTQSSAIATANAGPIVHSHVDFVHYLVPDLERITSSSFYWGKMDRYEAERLLEGKPEGTFLLRDSAQEEFLFSVTFRKYGRSLHARIEQSGHRFSFDCHDPCVYTAPTVTGLLEHYKDPACVMFFEPMLTIPLHRKNCFSLQQLCRATIVSHTTYDGIYELELPARLRSYLKEYHYKQKLRVQLNEPTYNNTAHCE</sequence>
<feature type="compositionally biased region" description="Low complexity" evidence="7">
    <location>
        <begin position="242"/>
        <end position="270"/>
    </location>
</feature>
<feature type="compositionally biased region" description="Polar residues" evidence="7">
    <location>
        <begin position="409"/>
        <end position="431"/>
    </location>
</feature>
<dbReference type="EnsemblMetazoa" id="SCAU009634-RB">
    <property type="protein sequence ID" value="SCAU009634-PB"/>
    <property type="gene ID" value="SCAU009634"/>
</dbReference>
<keyword evidence="2" id="KW-0341">Growth regulation</keyword>
<evidence type="ECO:0000256" key="6">
    <source>
        <dbReference type="PROSITE-ProRule" id="PRU00191"/>
    </source>
</evidence>
<dbReference type="PANTHER" id="PTHR10155:SF0">
    <property type="entry name" value="SUPPRESSOR OF CYTOKINE SIGNALING AT 36E, ISOFORM D"/>
    <property type="match status" value="1"/>
</dbReference>
<dbReference type="PANTHER" id="PTHR10155">
    <property type="entry name" value="PHOSPHATIDYLINOSITOL 3-KINASE REGULATORY SUBUNIT"/>
    <property type="match status" value="1"/>
</dbReference>
<dbReference type="SMART" id="SM00252">
    <property type="entry name" value="SH2"/>
    <property type="match status" value="1"/>
</dbReference>
<dbReference type="Proteomes" id="UP000095300">
    <property type="component" value="Unassembled WGS sequence"/>
</dbReference>
<feature type="domain" description="SH2" evidence="8">
    <location>
        <begin position="616"/>
        <end position="711"/>
    </location>
</feature>
<accession>A0A1I8PNC2</accession>
<evidence type="ECO:0000259" key="9">
    <source>
        <dbReference type="PROSITE" id="PS50225"/>
    </source>
</evidence>
<dbReference type="Gene3D" id="3.30.505.10">
    <property type="entry name" value="SH2 domain"/>
    <property type="match status" value="1"/>
</dbReference>
<evidence type="ECO:0000256" key="4">
    <source>
        <dbReference type="ARBA" id="ARBA00022786"/>
    </source>
</evidence>
<keyword evidence="11" id="KW-1185">Reference proteome</keyword>
<dbReference type="FunFam" id="3.30.505.10:FF:000028">
    <property type="entry name" value="Suppressor of cytokine signaling 5"/>
    <property type="match status" value="1"/>
</dbReference>
<feature type="region of interest" description="Disordered" evidence="7">
    <location>
        <begin position="375"/>
        <end position="438"/>
    </location>
</feature>
<dbReference type="GO" id="GO:0046935">
    <property type="term" value="F:1-phosphatidylinositol-3-kinase regulator activity"/>
    <property type="evidence" value="ECO:0007669"/>
    <property type="project" value="TreeGrafter"/>
</dbReference>
<gene>
    <name evidence="10" type="primary">106091982</name>
</gene>
<dbReference type="PROSITE" id="PS50001">
    <property type="entry name" value="SH2"/>
    <property type="match status" value="1"/>
</dbReference>
<evidence type="ECO:0008006" key="12">
    <source>
        <dbReference type="Google" id="ProtNLM"/>
    </source>
</evidence>
<dbReference type="GO" id="GO:0005942">
    <property type="term" value="C:phosphatidylinositol 3-kinase complex"/>
    <property type="evidence" value="ECO:0007669"/>
    <property type="project" value="TreeGrafter"/>
</dbReference>
<dbReference type="InterPro" id="IPR000980">
    <property type="entry name" value="SH2"/>
</dbReference>
<dbReference type="EnsemblMetazoa" id="SCAU009634-RA">
    <property type="protein sequence ID" value="SCAU009634-PA"/>
    <property type="gene ID" value="SCAU009634"/>
</dbReference>
<keyword evidence="4" id="KW-0833">Ubl conjugation pathway</keyword>
<dbReference type="Pfam" id="PF07525">
    <property type="entry name" value="SOCS_box"/>
    <property type="match status" value="1"/>
</dbReference>
<proteinExistence type="predicted"/>
<dbReference type="GO" id="GO:0046854">
    <property type="term" value="P:phosphatidylinositol phosphate biosynthetic process"/>
    <property type="evidence" value="ECO:0007669"/>
    <property type="project" value="TreeGrafter"/>
</dbReference>
<dbReference type="OrthoDB" id="5979828at2759"/>
<dbReference type="SMART" id="SM00969">
    <property type="entry name" value="SOCS_box"/>
    <property type="match status" value="1"/>
</dbReference>
<evidence type="ECO:0000256" key="2">
    <source>
        <dbReference type="ARBA" id="ARBA00022604"/>
    </source>
</evidence>
<evidence type="ECO:0000256" key="7">
    <source>
        <dbReference type="SAM" id="MobiDB-lite"/>
    </source>
</evidence>
<feature type="compositionally biased region" description="Basic and acidic residues" evidence="7">
    <location>
        <begin position="397"/>
        <end position="406"/>
    </location>
</feature>
<feature type="domain" description="SOCS box" evidence="9">
    <location>
        <begin position="706"/>
        <end position="755"/>
    </location>
</feature>
<dbReference type="InterPro" id="IPR001496">
    <property type="entry name" value="SOCS_box"/>
</dbReference>
<dbReference type="InterPro" id="IPR036860">
    <property type="entry name" value="SH2_dom_sf"/>
</dbReference>
<keyword evidence="5 6" id="KW-0727">SH2 domain</keyword>
<dbReference type="STRING" id="35570.A0A1I8PNC2"/>
<dbReference type="Pfam" id="PF00017">
    <property type="entry name" value="SH2"/>
    <property type="match status" value="1"/>
</dbReference>
<dbReference type="GO" id="GO:0009968">
    <property type="term" value="P:negative regulation of signal transduction"/>
    <property type="evidence" value="ECO:0007669"/>
    <property type="project" value="UniProtKB-KW"/>
</dbReference>
<dbReference type="GO" id="GO:0035556">
    <property type="term" value="P:intracellular signal transduction"/>
    <property type="evidence" value="ECO:0007669"/>
    <property type="project" value="InterPro"/>
</dbReference>
<comment type="pathway">
    <text evidence="1">Protein modification; protein ubiquitination.</text>
</comment>
<reference evidence="11" key="1">
    <citation type="submission" date="2015-05" db="EMBL/GenBank/DDBJ databases">
        <authorList>
            <person name="Wilson R.K."/>
            <person name="Warren W.C."/>
            <person name="Olafson P."/>
        </authorList>
    </citation>
    <scope>NUCLEOTIDE SEQUENCE [LARGE SCALE GENOMIC DNA]</scope>
    <source>
        <strain evidence="11">USDA</strain>
    </source>
</reference>
<name>A0A1I8PNC2_STOCA</name>
<keyword evidence="3" id="KW-0734">Signal transduction inhibitor</keyword>
<dbReference type="PROSITE" id="PS50225">
    <property type="entry name" value="SOCS"/>
    <property type="match status" value="1"/>
</dbReference>
<evidence type="ECO:0000256" key="5">
    <source>
        <dbReference type="ARBA" id="ARBA00022999"/>
    </source>
</evidence>
<dbReference type="KEGG" id="scac:106091982"/>
<evidence type="ECO:0000256" key="1">
    <source>
        <dbReference type="ARBA" id="ARBA00004906"/>
    </source>
</evidence>
<evidence type="ECO:0000313" key="11">
    <source>
        <dbReference type="Proteomes" id="UP000095300"/>
    </source>
</evidence>
<evidence type="ECO:0000256" key="3">
    <source>
        <dbReference type="ARBA" id="ARBA00022700"/>
    </source>
</evidence>
<evidence type="ECO:0000259" key="8">
    <source>
        <dbReference type="PROSITE" id="PS50001"/>
    </source>
</evidence>